<keyword evidence="5" id="KW-0443">Lipid metabolism</keyword>
<feature type="compositionally biased region" description="Basic and acidic residues" evidence="7">
    <location>
        <begin position="376"/>
        <end position="416"/>
    </location>
</feature>
<name>A0A427Y8U4_9TREE</name>
<evidence type="ECO:0000256" key="7">
    <source>
        <dbReference type="SAM" id="MobiDB-lite"/>
    </source>
</evidence>
<proteinExistence type="predicted"/>
<evidence type="ECO:0000256" key="1">
    <source>
        <dbReference type="ARBA" id="ARBA00004477"/>
    </source>
</evidence>
<dbReference type="GO" id="GO:0005789">
    <property type="term" value="C:endoplasmic reticulum membrane"/>
    <property type="evidence" value="ECO:0007669"/>
    <property type="project" value="UniProtKB-SubCell"/>
</dbReference>
<dbReference type="STRING" id="1890683.A0A427Y8U4"/>
<protein>
    <recommendedName>
        <fullName evidence="11">Seipin</fullName>
    </recommendedName>
</protein>
<evidence type="ECO:0000256" key="6">
    <source>
        <dbReference type="ARBA" id="ARBA00023136"/>
    </source>
</evidence>
<evidence type="ECO:0000256" key="5">
    <source>
        <dbReference type="ARBA" id="ARBA00023098"/>
    </source>
</evidence>
<feature type="region of interest" description="Disordered" evidence="7">
    <location>
        <begin position="372"/>
        <end position="421"/>
    </location>
</feature>
<evidence type="ECO:0000313" key="10">
    <source>
        <dbReference type="Proteomes" id="UP000279259"/>
    </source>
</evidence>
<keyword evidence="3" id="KW-0256">Endoplasmic reticulum</keyword>
<accession>A0A427Y8U4</accession>
<comment type="caution">
    <text evidence="9">The sequence shown here is derived from an EMBL/GenBank/DDBJ whole genome shotgun (WGS) entry which is preliminary data.</text>
</comment>
<dbReference type="GO" id="GO:0006629">
    <property type="term" value="P:lipid metabolic process"/>
    <property type="evidence" value="ECO:0007669"/>
    <property type="project" value="UniProtKB-KW"/>
</dbReference>
<feature type="transmembrane region" description="Helical" evidence="8">
    <location>
        <begin position="84"/>
        <end position="109"/>
    </location>
</feature>
<dbReference type="Proteomes" id="UP000279259">
    <property type="component" value="Unassembled WGS sequence"/>
</dbReference>
<dbReference type="AlphaFoldDB" id="A0A427Y8U4"/>
<dbReference type="OrthoDB" id="2593582at2759"/>
<keyword evidence="2 8" id="KW-0812">Transmembrane</keyword>
<organism evidence="9 10">
    <name type="scientific">Saitozyma podzolica</name>
    <dbReference type="NCBI Taxonomy" id="1890683"/>
    <lineage>
        <taxon>Eukaryota</taxon>
        <taxon>Fungi</taxon>
        <taxon>Dikarya</taxon>
        <taxon>Basidiomycota</taxon>
        <taxon>Agaricomycotina</taxon>
        <taxon>Tremellomycetes</taxon>
        <taxon>Tremellales</taxon>
        <taxon>Trimorphomycetaceae</taxon>
        <taxon>Saitozyma</taxon>
    </lineage>
</organism>
<keyword evidence="6 8" id="KW-0472">Membrane</keyword>
<evidence type="ECO:0000313" key="9">
    <source>
        <dbReference type="EMBL" id="RSH87397.1"/>
    </source>
</evidence>
<keyword evidence="10" id="KW-1185">Reference proteome</keyword>
<gene>
    <name evidence="9" type="ORF">EHS25_003307</name>
</gene>
<sequence>MSAVHPGASFEPYLRARNADPSLIPSHPIRGIRTGGTHNASTSEDFLDFLNKLLRLLASPVTVPLRLLHQAVTSPLTISLVLKLILLAFLTIGSAVFSVLAVGAFWYSWGTGGDIEVEGWLIYGSKNYRTPHALVPLPVERFQEDLRYDVVVEMELVRPSRGQEEMGNFMLSLELRSSRNPEQALISAAQPSLPPPPLPYTIIPVPSIPNLVPCLLPWPFRGLCPSRLLGYDDPSRRRDAARRARARGGVGSPVQGKEVVLLRKDLMEGVILNPGRVDGAVGSAFVSIGREDSFGEATETNPACRQPREVRTTGWVVIRFVPRPSGVRWLLSAHPLPPLLLLPPISLTLTLSSSIFAFLIITYLLRPKASKASRRSHADEKKPMSQESLLREKQARVFEERDREERHEAERRRHEWEEVESSAFGGLRKMPEDKKRSYWANQSTIGGSETTAPSAVRSFDPVPETSDDGVSETTVTETATESGAPEERSRRTSDASEEWEEAH</sequence>
<keyword evidence="4 8" id="KW-1133">Transmembrane helix</keyword>
<evidence type="ECO:0000256" key="8">
    <source>
        <dbReference type="SAM" id="Phobius"/>
    </source>
</evidence>
<dbReference type="GO" id="GO:0140042">
    <property type="term" value="P:lipid droplet formation"/>
    <property type="evidence" value="ECO:0007669"/>
    <property type="project" value="UniProtKB-ARBA"/>
</dbReference>
<feature type="compositionally biased region" description="Basic and acidic residues" evidence="7">
    <location>
        <begin position="485"/>
        <end position="494"/>
    </location>
</feature>
<evidence type="ECO:0008006" key="11">
    <source>
        <dbReference type="Google" id="ProtNLM"/>
    </source>
</evidence>
<reference evidence="9 10" key="1">
    <citation type="submission" date="2018-11" db="EMBL/GenBank/DDBJ databases">
        <title>Genome sequence of Saitozyma podzolica DSM 27192.</title>
        <authorList>
            <person name="Aliyu H."/>
            <person name="Gorte O."/>
            <person name="Ochsenreither K."/>
        </authorList>
    </citation>
    <scope>NUCLEOTIDE SEQUENCE [LARGE SCALE GENOMIC DNA]</scope>
    <source>
        <strain evidence="9 10">DSM 27192</strain>
    </source>
</reference>
<evidence type="ECO:0000256" key="2">
    <source>
        <dbReference type="ARBA" id="ARBA00022692"/>
    </source>
</evidence>
<dbReference type="Pfam" id="PF06775">
    <property type="entry name" value="Seipin"/>
    <property type="match status" value="1"/>
</dbReference>
<feature type="transmembrane region" description="Helical" evidence="8">
    <location>
        <begin position="341"/>
        <end position="365"/>
    </location>
</feature>
<dbReference type="CDD" id="cd23995">
    <property type="entry name" value="Seipin_BSCL2_like"/>
    <property type="match status" value="1"/>
</dbReference>
<dbReference type="EMBL" id="RSCD01000017">
    <property type="protein sequence ID" value="RSH87397.1"/>
    <property type="molecule type" value="Genomic_DNA"/>
</dbReference>
<feature type="compositionally biased region" description="Polar residues" evidence="7">
    <location>
        <begin position="439"/>
        <end position="453"/>
    </location>
</feature>
<evidence type="ECO:0000256" key="3">
    <source>
        <dbReference type="ARBA" id="ARBA00022824"/>
    </source>
</evidence>
<evidence type="ECO:0000256" key="4">
    <source>
        <dbReference type="ARBA" id="ARBA00022989"/>
    </source>
</evidence>
<comment type="subcellular location">
    <subcellularLocation>
        <location evidence="1">Endoplasmic reticulum membrane</location>
        <topology evidence="1">Multi-pass membrane protein</topology>
    </subcellularLocation>
</comment>
<feature type="region of interest" description="Disordered" evidence="7">
    <location>
        <begin position="438"/>
        <end position="503"/>
    </location>
</feature>
<dbReference type="InterPro" id="IPR009617">
    <property type="entry name" value="Seipin"/>
</dbReference>
<feature type="compositionally biased region" description="Low complexity" evidence="7">
    <location>
        <begin position="471"/>
        <end position="483"/>
    </location>
</feature>